<protein>
    <submittedName>
        <fullName evidence="3">G5662 protein</fullName>
    </submittedName>
</protein>
<keyword evidence="2" id="KW-1133">Transmembrane helix</keyword>
<feature type="region of interest" description="Disordered" evidence="1">
    <location>
        <begin position="328"/>
        <end position="438"/>
    </location>
</feature>
<dbReference type="Proteomes" id="UP001497392">
    <property type="component" value="Unassembled WGS sequence"/>
</dbReference>
<keyword evidence="2" id="KW-0812">Transmembrane</keyword>
<evidence type="ECO:0000313" key="4">
    <source>
        <dbReference type="Proteomes" id="UP001497392"/>
    </source>
</evidence>
<dbReference type="EMBL" id="CAXHTA020000008">
    <property type="protein sequence ID" value="CAL5223188.1"/>
    <property type="molecule type" value="Genomic_DNA"/>
</dbReference>
<feature type="region of interest" description="Disordered" evidence="1">
    <location>
        <begin position="187"/>
        <end position="312"/>
    </location>
</feature>
<evidence type="ECO:0000256" key="1">
    <source>
        <dbReference type="SAM" id="MobiDB-lite"/>
    </source>
</evidence>
<keyword evidence="4" id="KW-1185">Reference proteome</keyword>
<feature type="compositionally biased region" description="Polar residues" evidence="1">
    <location>
        <begin position="254"/>
        <end position="264"/>
    </location>
</feature>
<sequence>MRTATILPKTQADCSWRGSYQRNSQNGQMQERSALGRLLNATIVVCGACYILYIAVYLGLDLKSIVARPLRDTAKVRLHLHSNPAPWDEGKPLQLHSAGQAGAPDAYADADGVNRLSDFERTIEEPVPGVGMLAEEARADAGKLGADDGKASAGSSLSDMSEKAAAAGQLAKSTHSLSIADELSATDPWLEDTSSGEDSLEEKSATRDIVKGSDSLLDRAGEKESAAKESAEADSFLQGREEADLERVDGELSITGNTVPSAMSATAEKARAEALESDRDPFLLDSELDADRDVAGSSDAPAKPSASETARAVALSAEDELLVRDDDLEMLKAEDDPFLRGSRSDSLLTEEEAGSTVESQPASKSKAARAESEGAGALALTADDEIALGDDDSETLTVDDDLVLSDSGSSSLRSGTEGKDLPGTLPESSTKADAADWKIQEERSTISLMDELGEDWGDDALLSDDELLEDDVLLDSDDAGRALDR</sequence>
<proteinExistence type="predicted"/>
<feature type="compositionally biased region" description="Acidic residues" evidence="1">
    <location>
        <begin position="382"/>
        <end position="403"/>
    </location>
</feature>
<gene>
    <name evidence="3" type="primary">g5662</name>
    <name evidence="3" type="ORF">VP750_LOCUS4847</name>
</gene>
<accession>A0ABP1FTE8</accession>
<comment type="caution">
    <text evidence="3">The sequence shown here is derived from an EMBL/GenBank/DDBJ whole genome shotgun (WGS) entry which is preliminary data.</text>
</comment>
<reference evidence="3 4" key="1">
    <citation type="submission" date="2024-06" db="EMBL/GenBank/DDBJ databases">
        <authorList>
            <person name="Kraege A."/>
            <person name="Thomma B."/>
        </authorList>
    </citation>
    <scope>NUCLEOTIDE SEQUENCE [LARGE SCALE GENOMIC DNA]</scope>
</reference>
<organism evidence="3 4">
    <name type="scientific">Coccomyxa viridis</name>
    <dbReference type="NCBI Taxonomy" id="1274662"/>
    <lineage>
        <taxon>Eukaryota</taxon>
        <taxon>Viridiplantae</taxon>
        <taxon>Chlorophyta</taxon>
        <taxon>core chlorophytes</taxon>
        <taxon>Trebouxiophyceae</taxon>
        <taxon>Trebouxiophyceae incertae sedis</taxon>
        <taxon>Coccomyxaceae</taxon>
        <taxon>Coccomyxa</taxon>
    </lineage>
</organism>
<feature type="compositionally biased region" description="Basic and acidic residues" evidence="1">
    <location>
        <begin position="268"/>
        <end position="282"/>
    </location>
</feature>
<evidence type="ECO:0000256" key="2">
    <source>
        <dbReference type="SAM" id="Phobius"/>
    </source>
</evidence>
<evidence type="ECO:0000313" key="3">
    <source>
        <dbReference type="EMBL" id="CAL5223188.1"/>
    </source>
</evidence>
<feature type="compositionally biased region" description="Basic and acidic residues" evidence="1">
    <location>
        <begin position="328"/>
        <end position="338"/>
    </location>
</feature>
<feature type="compositionally biased region" description="Low complexity" evidence="1">
    <location>
        <begin position="404"/>
        <end position="415"/>
    </location>
</feature>
<keyword evidence="2" id="KW-0472">Membrane</keyword>
<feature type="compositionally biased region" description="Basic and acidic residues" evidence="1">
    <location>
        <begin position="239"/>
        <end position="250"/>
    </location>
</feature>
<name>A0ABP1FTE8_9CHLO</name>
<feature type="transmembrane region" description="Helical" evidence="2">
    <location>
        <begin position="38"/>
        <end position="60"/>
    </location>
</feature>
<feature type="compositionally biased region" description="Basic and acidic residues" evidence="1">
    <location>
        <begin position="201"/>
        <end position="231"/>
    </location>
</feature>